<reference evidence="1" key="1">
    <citation type="submission" date="2023-01" db="EMBL/GenBank/DDBJ databases">
        <title>Colletotrichum chrysophilum M932 genome sequence.</title>
        <authorList>
            <person name="Baroncelli R."/>
        </authorList>
    </citation>
    <scope>NUCLEOTIDE SEQUENCE</scope>
    <source>
        <strain evidence="1">M932</strain>
    </source>
</reference>
<dbReference type="Proteomes" id="UP001243330">
    <property type="component" value="Unassembled WGS sequence"/>
</dbReference>
<evidence type="ECO:0000313" key="2">
    <source>
        <dbReference type="Proteomes" id="UP001243330"/>
    </source>
</evidence>
<keyword evidence="2" id="KW-1185">Reference proteome</keyword>
<name>A0AAD9B1A7_9PEZI</name>
<organism evidence="1 2">
    <name type="scientific">Colletotrichum chrysophilum</name>
    <dbReference type="NCBI Taxonomy" id="1836956"/>
    <lineage>
        <taxon>Eukaryota</taxon>
        <taxon>Fungi</taxon>
        <taxon>Dikarya</taxon>
        <taxon>Ascomycota</taxon>
        <taxon>Pezizomycotina</taxon>
        <taxon>Sordariomycetes</taxon>
        <taxon>Hypocreomycetidae</taxon>
        <taxon>Glomerellales</taxon>
        <taxon>Glomerellaceae</taxon>
        <taxon>Colletotrichum</taxon>
        <taxon>Colletotrichum gloeosporioides species complex</taxon>
    </lineage>
</organism>
<sequence length="108" mass="12000">MCACNYESVCHFRPSEEAEMLDGHENCRLVAGLVRCRSTGAGSVIDNRHSMAVFEEMKRHLACLTCLDKPAASSQYGTNIDDRPRYPHGLPATLPCPALRGWHKNTPK</sequence>
<comment type="caution">
    <text evidence="1">The sequence shown here is derived from an EMBL/GenBank/DDBJ whole genome shotgun (WGS) entry which is preliminary data.</text>
</comment>
<dbReference type="EMBL" id="JAQOWY010000020">
    <property type="protein sequence ID" value="KAK1855514.1"/>
    <property type="molecule type" value="Genomic_DNA"/>
</dbReference>
<accession>A0AAD9B1A7</accession>
<dbReference type="AlphaFoldDB" id="A0AAD9B1A7"/>
<protein>
    <submittedName>
        <fullName evidence="1">Uncharacterized protein</fullName>
    </submittedName>
</protein>
<evidence type="ECO:0000313" key="1">
    <source>
        <dbReference type="EMBL" id="KAK1855514.1"/>
    </source>
</evidence>
<proteinExistence type="predicted"/>
<gene>
    <name evidence="1" type="ORF">CCHR01_01838</name>
</gene>